<keyword evidence="3" id="KW-1185">Reference proteome</keyword>
<dbReference type="InterPro" id="IPR011641">
    <property type="entry name" value="Tyr-kin_ephrin_A/B_rcpt-like"/>
</dbReference>
<dbReference type="SUPFAM" id="SSF57184">
    <property type="entry name" value="Growth factor receptor domain"/>
    <property type="match status" value="3"/>
</dbReference>
<organism evidence="2 3">
    <name type="scientific">Oikopleura dioica</name>
    <name type="common">Tunicate</name>
    <dbReference type="NCBI Taxonomy" id="34765"/>
    <lineage>
        <taxon>Eukaryota</taxon>
        <taxon>Metazoa</taxon>
        <taxon>Chordata</taxon>
        <taxon>Tunicata</taxon>
        <taxon>Appendicularia</taxon>
        <taxon>Copelata</taxon>
        <taxon>Oikopleuridae</taxon>
        <taxon>Oikopleura</taxon>
    </lineage>
</organism>
<reference evidence="2 3" key="1">
    <citation type="submission" date="2021-04" db="EMBL/GenBank/DDBJ databases">
        <authorList>
            <person name="Bliznina A."/>
        </authorList>
    </citation>
    <scope>NUCLEOTIDE SEQUENCE [LARGE SCALE GENOMIC DNA]</scope>
</reference>
<dbReference type="SMART" id="SM01411">
    <property type="entry name" value="Ephrin_rec_like"/>
    <property type="match status" value="9"/>
</dbReference>
<dbReference type="EMBL" id="OU015567">
    <property type="protein sequence ID" value="CAG5111830.1"/>
    <property type="molecule type" value="Genomic_DNA"/>
</dbReference>
<accession>A0ABN7T1X8</accession>
<dbReference type="Pfam" id="PF07699">
    <property type="entry name" value="Ephrin_rec_like"/>
    <property type="match status" value="1"/>
</dbReference>
<dbReference type="PANTHER" id="PTHR46967">
    <property type="entry name" value="INSULIN-LIKE GROWTH FACTOR BINDING PROTEIN,N-TERMINAL"/>
    <property type="match status" value="1"/>
</dbReference>
<dbReference type="InterPro" id="IPR009030">
    <property type="entry name" value="Growth_fac_rcpt_cys_sf"/>
</dbReference>
<name>A0ABN7T1X8_OIKDI</name>
<proteinExistence type="predicted"/>
<feature type="domain" description="Tyrosine-protein kinase ephrin type A/B receptor-like" evidence="1">
    <location>
        <begin position="2037"/>
        <end position="2086"/>
    </location>
</feature>
<sequence length="2228" mass="250754">MEWTTENSVGWLGLTLKDYNWWNPDGSFSDIARFTNVTIDLFDDGNQCARLIEEDGELLVTNSEDCSSSTVDGDLYCRIYECTPSAPPIDCVHFTDLGIPGPYSSGVEECEADGMELAYFKTEEEFEKYLSYGFLDAWTGLTALDTSGVFKNPDESYTNFVGWNEYPWVDGEQYSDVKKYAKILLTTETIQMADSADILQVVCRKEYCPEMKVEETCASPDKYIVEGQCFDCPYGAVCDSTGVHTLLPCDADPTSPRTTISPHQFDKIPSVEPRAWTYTSIINLAHNYGEDIESLASEEYTNLDLIHSESIGSVRSQIEVSLGEDGYFRKAYLNPEHTIISGPVRTQSLMSSYDTQIDLFPASFRVRFQIYPDENIPFSGPGESTNYFFNIKFAESGETFLQVKYKDKASAIVVKNENGDYRQKNLAANKWNLIELEVYEERDSHSLTVKVIRKDEAGNEWASSPMKLFNVFELSPKSAYYSKKPFDVNFPTKNPSESNMDVVPCHSIDDFGDFDGMSSIDYENCESEDFVVIDLLHHLLLYFKFSHENFPIIKFGIIDGNPSFSSCETEYAQFSANSEYQIRIDTLMLENGHITYRIGFKKDEILVSNVVCSETFTRRLLDQAPVNVIFYPPWQHNKAVDFDLVAFEYEGFDPQNFELQILKPDKSSTPKVITNALGADYNQDSTNWREEKTQYFTAKSVSPSFYVSPDKSVNWFKGCCKVNTERSSISPLELAVIPSVPPSSWIYKTMINYNNYIEGASSIFLSEESLSVKTIFDYELMTRNGDLYVEKEDGFWIQSYIKDDGVVIAPDDELTLQSLGSHLNVQYNFLRFRNRLRFQIFAPEEDMLCSNYVIFHWYAGTLRSNHIKVKLLGTDKKLVILFDDDLVEELNLSGSDGDYNWFTEQCYFTYCGAGKYRHGDQCILDGTVPDQEVWDARNYDSYCSEVSASNNQCSAQDLIYQQISGYVPAFRISYTDQLNTHCSIGSGYEGNLKLVDSRFFLETGGTCRVCSVGEFSTPGQTCASCPPGFICPFNVPKKCPLGEIPVSSNCVQCPDGYFADVADPLCHKCPDGTALQLSSNHPQKCSRCDFSRAFYNNETMTCEPCPVGTFAYANGICQPCPEGSICDTPGQAHPKSCEDGHYCTGGSKFVCPANTTSDMEYLGIVEFEPFLYGFTERTLKNFRNNEDISQYYMRLKYDLRADGEYDSEYIENAFYKLPAGCAHAKVQYFVSYFRTTGTYVNKIIWKLTYPVIDIVFKYDSGSQKLTLLKKPCSVAQELFESSEEDYIFGTKTLLLDEIYKLKVTYNWDKKWDEENLLTIKVFIDDQIFYATKSRSDECNNNINILQNAINSNHDNHRPEVFRYAKTWFKEITEMRLLSGTDEIFARTEKQICGTQDLLDQLYDNGNNWAEIGDYDFIYDANGTAACYVTPNNDPPKLICQKKFSQPSDCYCTQGYKLNSNGQCIACPAGTFGTVSRECVPCPIGLFTPSEGMIECTRASEEMFIDSGVGATEEVLCPAGFLCEGIGRGYINGWYPDPLGDNTYRGVGEASQSCPENSHFVTYELSSDPESNWLTRHELNYPSSEYFDVISMQFEGKYATTDVEQCPTNWADIHQNLNCRLTFARTKNPEGVAYDSYLFCFAYKEYDVFVVECIGNPASIFGQQLQTNGLLPLKKYLPGIDLQQWNMFTVLCHTDKFCHIDVQPIDNPGDASEPWIGMVNIMTAVSSDWTGCFFDTENYLRCYKTATSVNDCQCNHGYVRGQDEFCEPCPPGQYYNLGTGLCARCPFGQYSNVSPSFNCSRAQPGFWVGTGLGTIHPEVCPDGFLCPDVGHRIYQDTPVPCSDNNYCSADVETRCPAGSHFTTELHEGQFNETYEITSELADGDATYPRIPHEIPANMFSTSLWFSAFDDSVDYLPNLYDSDYLTISSDVDEKGRFLSVDVKSVNDFGLHSMKKYIPTVDIQNLRIRVLHKKDQFTMLFVSNTSLNENLWTTGPVGHYQNGKISFAVQSDFTNCFFVDDHIECHKTATAETDCNCGEGYYSEGGNGKFPCLQCPAGEYQDEIEQNYCIVCANGTTAPNLGSSSCDICESGFFCTKDGIGSYPCPVGTRQIIDEHNNYICVDCEPGTFNSIEGLSDQCTTCLTGHYCPSASPSPLPCLSMTYQDEPGAALCKPCEPGTITLQTGQTSCRPCESGFSCDAAGVSAPSPLSTWDLPDNRRSRLAYLFSLPGW</sequence>
<dbReference type="Gene3D" id="2.10.50.10">
    <property type="entry name" value="Tumor Necrosis Factor Receptor, subunit A, domain 2"/>
    <property type="match status" value="4"/>
</dbReference>
<evidence type="ECO:0000313" key="2">
    <source>
        <dbReference type="EMBL" id="CAG5111830.1"/>
    </source>
</evidence>
<dbReference type="Proteomes" id="UP001158576">
    <property type="component" value="Chromosome 2"/>
</dbReference>
<evidence type="ECO:0000313" key="3">
    <source>
        <dbReference type="Proteomes" id="UP001158576"/>
    </source>
</evidence>
<dbReference type="PANTHER" id="PTHR46967:SF2">
    <property type="entry name" value="SUSHI, VON WILLEBRAND FACTOR TYPE A, EGF AND PENTRAXIN DOMAIN-CONTAINING PROTEIN 1-LIKE"/>
    <property type="match status" value="1"/>
</dbReference>
<evidence type="ECO:0000259" key="1">
    <source>
        <dbReference type="Pfam" id="PF07699"/>
    </source>
</evidence>
<dbReference type="InterPro" id="IPR016187">
    <property type="entry name" value="CTDL_fold"/>
</dbReference>
<dbReference type="SUPFAM" id="SSF56436">
    <property type="entry name" value="C-type lectin-like"/>
    <property type="match status" value="1"/>
</dbReference>
<gene>
    <name evidence="2" type="ORF">OKIOD_LOCUS14867</name>
</gene>
<protein>
    <submittedName>
        <fullName evidence="2">Oidioi.mRNA.OKI2018_I69.chr2.g6102.t2.cds</fullName>
    </submittedName>
</protein>